<dbReference type="Proteomes" id="UP001152622">
    <property type="component" value="Chromosome 12"/>
</dbReference>
<keyword evidence="2" id="KW-1185">Reference proteome</keyword>
<dbReference type="EMBL" id="JAINUF010000012">
    <property type="protein sequence ID" value="KAJ8345980.1"/>
    <property type="molecule type" value="Genomic_DNA"/>
</dbReference>
<evidence type="ECO:0000313" key="2">
    <source>
        <dbReference type="Proteomes" id="UP001152622"/>
    </source>
</evidence>
<reference evidence="1" key="1">
    <citation type="journal article" date="2023" name="Science">
        <title>Genome structures resolve the early diversification of teleost fishes.</title>
        <authorList>
            <person name="Parey E."/>
            <person name="Louis A."/>
            <person name="Montfort J."/>
            <person name="Bouchez O."/>
            <person name="Roques C."/>
            <person name="Iampietro C."/>
            <person name="Lluch J."/>
            <person name="Castinel A."/>
            <person name="Donnadieu C."/>
            <person name="Desvignes T."/>
            <person name="Floi Bucao C."/>
            <person name="Jouanno E."/>
            <person name="Wen M."/>
            <person name="Mejri S."/>
            <person name="Dirks R."/>
            <person name="Jansen H."/>
            <person name="Henkel C."/>
            <person name="Chen W.J."/>
            <person name="Zahm M."/>
            <person name="Cabau C."/>
            <person name="Klopp C."/>
            <person name="Thompson A.W."/>
            <person name="Robinson-Rechavi M."/>
            <person name="Braasch I."/>
            <person name="Lecointre G."/>
            <person name="Bobe J."/>
            <person name="Postlethwait J.H."/>
            <person name="Berthelot C."/>
            <person name="Roest Crollius H."/>
            <person name="Guiguen Y."/>
        </authorList>
    </citation>
    <scope>NUCLEOTIDE SEQUENCE</scope>
    <source>
        <strain evidence="1">WJC10195</strain>
    </source>
</reference>
<gene>
    <name evidence="1" type="ORF">SKAU_G00301730</name>
</gene>
<protein>
    <submittedName>
        <fullName evidence="1">Uncharacterized protein</fullName>
    </submittedName>
</protein>
<organism evidence="1 2">
    <name type="scientific">Synaphobranchus kaupii</name>
    <name type="common">Kaup's arrowtooth eel</name>
    <dbReference type="NCBI Taxonomy" id="118154"/>
    <lineage>
        <taxon>Eukaryota</taxon>
        <taxon>Metazoa</taxon>
        <taxon>Chordata</taxon>
        <taxon>Craniata</taxon>
        <taxon>Vertebrata</taxon>
        <taxon>Euteleostomi</taxon>
        <taxon>Actinopterygii</taxon>
        <taxon>Neopterygii</taxon>
        <taxon>Teleostei</taxon>
        <taxon>Anguilliformes</taxon>
        <taxon>Synaphobranchidae</taxon>
        <taxon>Synaphobranchus</taxon>
    </lineage>
</organism>
<sequence>MLLPPTAVITVISASTFNGLQRRIGPFDREHLVYHMDTAVCCHGSSGDPPEDLFQVRGDMEKRMARE</sequence>
<name>A0A9Q1EVV8_SYNKA</name>
<evidence type="ECO:0000313" key="1">
    <source>
        <dbReference type="EMBL" id="KAJ8345980.1"/>
    </source>
</evidence>
<comment type="caution">
    <text evidence="1">The sequence shown here is derived from an EMBL/GenBank/DDBJ whole genome shotgun (WGS) entry which is preliminary data.</text>
</comment>
<accession>A0A9Q1EVV8</accession>
<proteinExistence type="predicted"/>
<dbReference type="OrthoDB" id="440781at2759"/>
<dbReference type="AlphaFoldDB" id="A0A9Q1EVV8"/>